<comment type="caution">
    <text evidence="6">The sequence shown here is derived from an EMBL/GenBank/DDBJ whole genome shotgun (WGS) entry which is preliminary data.</text>
</comment>
<dbReference type="PANTHER" id="PTHR30419">
    <property type="entry name" value="HTH-TYPE TRANSCRIPTIONAL REGULATOR YBHD"/>
    <property type="match status" value="1"/>
</dbReference>
<dbReference type="SUPFAM" id="SSF53850">
    <property type="entry name" value="Periplasmic binding protein-like II"/>
    <property type="match status" value="1"/>
</dbReference>
<dbReference type="EMBL" id="VKAC01000008">
    <property type="protein sequence ID" value="TXR55496.1"/>
    <property type="molecule type" value="Genomic_DNA"/>
</dbReference>
<gene>
    <name evidence="6" type="ORF">FMM08_14390</name>
</gene>
<dbReference type="Pfam" id="PF03466">
    <property type="entry name" value="LysR_substrate"/>
    <property type="match status" value="1"/>
</dbReference>
<dbReference type="AlphaFoldDB" id="A0A5C8ZEZ6"/>
<name>A0A5C8ZEZ6_9ACTN</name>
<dbReference type="Gene3D" id="1.10.10.10">
    <property type="entry name" value="Winged helix-like DNA-binding domain superfamily/Winged helix DNA-binding domain"/>
    <property type="match status" value="1"/>
</dbReference>
<dbReference type="InterPro" id="IPR036390">
    <property type="entry name" value="WH_DNA-bd_sf"/>
</dbReference>
<evidence type="ECO:0000313" key="7">
    <source>
        <dbReference type="Proteomes" id="UP000321234"/>
    </source>
</evidence>
<dbReference type="InterPro" id="IPR005119">
    <property type="entry name" value="LysR_subst-bd"/>
</dbReference>
<keyword evidence="3" id="KW-0238">DNA-binding</keyword>
<dbReference type="InterPro" id="IPR036388">
    <property type="entry name" value="WH-like_DNA-bd_sf"/>
</dbReference>
<dbReference type="RefSeq" id="WP_147927072.1">
    <property type="nucleotide sequence ID" value="NZ_VKAC01000008.1"/>
</dbReference>
<organism evidence="6 7">
    <name type="scientific">Quadrisphaera setariae</name>
    <dbReference type="NCBI Taxonomy" id="2593304"/>
    <lineage>
        <taxon>Bacteria</taxon>
        <taxon>Bacillati</taxon>
        <taxon>Actinomycetota</taxon>
        <taxon>Actinomycetes</taxon>
        <taxon>Kineosporiales</taxon>
        <taxon>Kineosporiaceae</taxon>
        <taxon>Quadrisphaera</taxon>
    </lineage>
</organism>
<dbReference type="Gene3D" id="3.40.190.290">
    <property type="match status" value="1"/>
</dbReference>
<dbReference type="PROSITE" id="PS50931">
    <property type="entry name" value="HTH_LYSR"/>
    <property type="match status" value="1"/>
</dbReference>
<feature type="domain" description="HTH lysR-type" evidence="5">
    <location>
        <begin position="1"/>
        <end position="58"/>
    </location>
</feature>
<dbReference type="InterPro" id="IPR000847">
    <property type="entry name" value="LysR_HTH_N"/>
</dbReference>
<dbReference type="SUPFAM" id="SSF46785">
    <property type="entry name" value="Winged helix' DNA-binding domain"/>
    <property type="match status" value="1"/>
</dbReference>
<protein>
    <submittedName>
        <fullName evidence="6">LysR family transcriptional regulator</fullName>
    </submittedName>
</protein>
<accession>A0A5C8ZEZ6</accession>
<dbReference type="GO" id="GO:0005829">
    <property type="term" value="C:cytosol"/>
    <property type="evidence" value="ECO:0007669"/>
    <property type="project" value="TreeGrafter"/>
</dbReference>
<keyword evidence="2" id="KW-0805">Transcription regulation</keyword>
<dbReference type="PRINTS" id="PR00039">
    <property type="entry name" value="HTHLYSR"/>
</dbReference>
<comment type="similarity">
    <text evidence="1">Belongs to the LysR transcriptional regulatory family.</text>
</comment>
<evidence type="ECO:0000313" key="6">
    <source>
        <dbReference type="EMBL" id="TXR55496.1"/>
    </source>
</evidence>
<dbReference type="GO" id="GO:0003700">
    <property type="term" value="F:DNA-binding transcription factor activity"/>
    <property type="evidence" value="ECO:0007669"/>
    <property type="project" value="InterPro"/>
</dbReference>
<evidence type="ECO:0000256" key="1">
    <source>
        <dbReference type="ARBA" id="ARBA00009437"/>
    </source>
</evidence>
<evidence type="ECO:0000256" key="4">
    <source>
        <dbReference type="ARBA" id="ARBA00023163"/>
    </source>
</evidence>
<dbReference type="OrthoDB" id="3636008at2"/>
<reference evidence="6 7" key="1">
    <citation type="submission" date="2019-07" db="EMBL/GenBank/DDBJ databases">
        <title>Quadrisphaera sp. strain DD2A genome sequencing and assembly.</title>
        <authorList>
            <person name="Kim I."/>
        </authorList>
    </citation>
    <scope>NUCLEOTIDE SEQUENCE [LARGE SCALE GENOMIC DNA]</scope>
    <source>
        <strain evidence="6 7">DD2A</strain>
    </source>
</reference>
<dbReference type="GO" id="GO:0003677">
    <property type="term" value="F:DNA binding"/>
    <property type="evidence" value="ECO:0007669"/>
    <property type="project" value="UniProtKB-KW"/>
</dbReference>
<dbReference type="Proteomes" id="UP000321234">
    <property type="component" value="Unassembled WGS sequence"/>
</dbReference>
<dbReference type="Pfam" id="PF00126">
    <property type="entry name" value="HTH_1"/>
    <property type="match status" value="1"/>
</dbReference>
<keyword evidence="4" id="KW-0804">Transcription</keyword>
<evidence type="ECO:0000259" key="5">
    <source>
        <dbReference type="PROSITE" id="PS50931"/>
    </source>
</evidence>
<dbReference type="CDD" id="cd05466">
    <property type="entry name" value="PBP2_LTTR_substrate"/>
    <property type="match status" value="1"/>
</dbReference>
<proteinExistence type="inferred from homology"/>
<keyword evidence="7" id="KW-1185">Reference proteome</keyword>
<evidence type="ECO:0000256" key="3">
    <source>
        <dbReference type="ARBA" id="ARBA00023125"/>
    </source>
</evidence>
<evidence type="ECO:0000256" key="2">
    <source>
        <dbReference type="ARBA" id="ARBA00023015"/>
    </source>
</evidence>
<dbReference type="InterPro" id="IPR050950">
    <property type="entry name" value="HTH-type_LysR_regulators"/>
</dbReference>
<sequence>MTLVQLRAFLASLRTGSFTGAARELGMTQASVSELVRRLEEESGGELFVRGARRLVVTAAGRELAPYAEQAVTAADAGARAVAALGALGGGTASFGLLRNADHYALAGLVEQFHTRYPAVRARFVGQNSVEVAASVVSGELEAGLAVLPVDDDGLDVVPLLRDEVLWVSADPGRAAGPVSIADVAAARLVLYDAHYGWRDPTRRQLAERAQLAGLSLEASIEVEHVETALRLVARGLGDTFVAKAVTQSAVFPEGLHVVPFAEPLYDTVALVSRRGAVLSPATREIARMARAMLGA</sequence>